<evidence type="ECO:0000313" key="3">
    <source>
        <dbReference type="EMBL" id="BDG03873.1"/>
    </source>
</evidence>
<keyword evidence="4" id="KW-1185">Reference proteome</keyword>
<feature type="signal peptide" evidence="2">
    <location>
        <begin position="1"/>
        <end position="23"/>
    </location>
</feature>
<dbReference type="PROSITE" id="PS51257">
    <property type="entry name" value="PROKAR_LIPOPROTEIN"/>
    <property type="match status" value="1"/>
</dbReference>
<dbReference type="PANTHER" id="PTHR30006">
    <property type="entry name" value="THIAMINE-BINDING PERIPLASMIC PROTEIN-RELATED"/>
    <property type="match status" value="1"/>
</dbReference>
<dbReference type="Pfam" id="PF13343">
    <property type="entry name" value="SBP_bac_6"/>
    <property type="match status" value="1"/>
</dbReference>
<dbReference type="SUPFAM" id="SSF53850">
    <property type="entry name" value="Periplasmic binding protein-like II"/>
    <property type="match status" value="1"/>
</dbReference>
<keyword evidence="1 2" id="KW-0732">Signal</keyword>
<feature type="chain" id="PRO_5045588937" description="ABC transporter substrate-binding protein" evidence="2">
    <location>
        <begin position="24"/>
        <end position="325"/>
    </location>
</feature>
<dbReference type="Gene3D" id="3.40.190.10">
    <property type="entry name" value="Periplasmic binding protein-like II"/>
    <property type="match status" value="2"/>
</dbReference>
<evidence type="ECO:0000256" key="2">
    <source>
        <dbReference type="SAM" id="SignalP"/>
    </source>
</evidence>
<name>A0ABM7WWI8_9BACT</name>
<dbReference type="Proteomes" id="UP001162891">
    <property type="component" value="Chromosome"/>
</dbReference>
<dbReference type="EMBL" id="AP025591">
    <property type="protein sequence ID" value="BDG03873.1"/>
    <property type="molecule type" value="Genomic_DNA"/>
</dbReference>
<proteinExistence type="predicted"/>
<evidence type="ECO:0000313" key="4">
    <source>
        <dbReference type="Proteomes" id="UP001162891"/>
    </source>
</evidence>
<sequence>MGRLQTAALACALAAGCARSAPALPEVKVHVAPDLPADVLRDAAARFGIARVTLVARAEDAEVVWASDPAALLALESRLVPGSAPDSAGVDARFGDPARRFVPVGARARVLLLARGPLPEQPRSYRDLADRRLRGRIVLAHPGRGAGPVTVAALALTYGEPSARRLLRLLARNEPLVVGSDAEVRVAVATGRAGVGLAGSQDGAAGAASAAALQVVYPDQGGRGAVVLPTAAAALAGAGPGAAALLAWLASERAEAVLVARAPGLLPLRGGVPVPVGVEPATNLVALPLDWEALADEVQRLRSSLERWPEGFEDAPGVAPPAARP</sequence>
<evidence type="ECO:0000256" key="1">
    <source>
        <dbReference type="ARBA" id="ARBA00022729"/>
    </source>
</evidence>
<protein>
    <recommendedName>
        <fullName evidence="5">ABC transporter substrate-binding protein</fullName>
    </recommendedName>
</protein>
<dbReference type="PANTHER" id="PTHR30006:SF24">
    <property type="entry name" value="SLL0237 PROTEIN"/>
    <property type="match status" value="1"/>
</dbReference>
<dbReference type="RefSeq" id="WP_248362525.1">
    <property type="nucleotide sequence ID" value="NZ_AP025591.1"/>
</dbReference>
<reference evidence="4" key="1">
    <citation type="journal article" date="2022" name="Int. J. Syst. Evol. Microbiol.">
        <title>Anaeromyxobacter oryzae sp. nov., Anaeromyxobacter diazotrophicus sp. nov. and Anaeromyxobacter paludicola sp. nov., isolated from paddy soils.</title>
        <authorList>
            <person name="Itoh H."/>
            <person name="Xu Z."/>
            <person name="Mise K."/>
            <person name="Masuda Y."/>
            <person name="Ushijima N."/>
            <person name="Hayakawa C."/>
            <person name="Shiratori Y."/>
            <person name="Senoo K."/>
        </authorList>
    </citation>
    <scope>NUCLEOTIDE SEQUENCE [LARGE SCALE GENOMIC DNA]</scope>
    <source>
        <strain evidence="4">Red232</strain>
    </source>
</reference>
<accession>A0ABM7WWI8</accession>
<evidence type="ECO:0008006" key="5">
    <source>
        <dbReference type="Google" id="ProtNLM"/>
    </source>
</evidence>
<gene>
    <name evidence="3" type="ORF">AMOR_28690</name>
</gene>
<organism evidence="3 4">
    <name type="scientific">Anaeromyxobacter oryzae</name>
    <dbReference type="NCBI Taxonomy" id="2918170"/>
    <lineage>
        <taxon>Bacteria</taxon>
        <taxon>Pseudomonadati</taxon>
        <taxon>Myxococcota</taxon>
        <taxon>Myxococcia</taxon>
        <taxon>Myxococcales</taxon>
        <taxon>Cystobacterineae</taxon>
        <taxon>Anaeromyxobacteraceae</taxon>
        <taxon>Anaeromyxobacter</taxon>
    </lineage>
</organism>